<dbReference type="Pfam" id="PF01571">
    <property type="entry name" value="GCV_T"/>
    <property type="match status" value="1"/>
</dbReference>
<dbReference type="InterPro" id="IPR045179">
    <property type="entry name" value="YgfZ/GcvT"/>
</dbReference>
<dbReference type="AlphaFoldDB" id="A0AAE4Z5T5"/>
<keyword evidence="1" id="KW-0809">Transit peptide</keyword>
<reference evidence="5 6" key="1">
    <citation type="submission" date="2020-01" db="EMBL/GenBank/DDBJ databases">
        <title>Genomes assembled from Gulf of Kutch pelagic sediment metagenomes.</title>
        <authorList>
            <person name="Chandrashekar M."/>
            <person name="Mahajan M.S."/>
            <person name="Dave K.J."/>
            <person name="Vatsa P."/>
            <person name="Nathani N.M."/>
        </authorList>
    </citation>
    <scope>NUCLEOTIDE SEQUENCE [LARGE SCALE GENOMIC DNA]</scope>
    <source>
        <strain evidence="5">KS3-K002</strain>
    </source>
</reference>
<evidence type="ECO:0000256" key="2">
    <source>
        <dbReference type="PIRSR" id="PIRSR006487-1"/>
    </source>
</evidence>
<dbReference type="PIRSF" id="PIRSF006487">
    <property type="entry name" value="GcvT"/>
    <property type="match status" value="1"/>
</dbReference>
<accession>A0AAE4Z5T5</accession>
<dbReference type="GO" id="GO:0016740">
    <property type="term" value="F:transferase activity"/>
    <property type="evidence" value="ECO:0007669"/>
    <property type="project" value="UniProtKB-KW"/>
</dbReference>
<evidence type="ECO:0000313" key="6">
    <source>
        <dbReference type="Proteomes" id="UP000702544"/>
    </source>
</evidence>
<evidence type="ECO:0000259" key="4">
    <source>
        <dbReference type="Pfam" id="PF08669"/>
    </source>
</evidence>
<feature type="binding site" evidence="2">
    <location>
        <position position="178"/>
    </location>
    <ligand>
        <name>substrate</name>
    </ligand>
</feature>
<name>A0AAE4Z5T5_9BACT</name>
<evidence type="ECO:0000259" key="3">
    <source>
        <dbReference type="Pfam" id="PF01571"/>
    </source>
</evidence>
<dbReference type="EMBL" id="JAACAK010000026">
    <property type="protein sequence ID" value="NIR74108.1"/>
    <property type="molecule type" value="Genomic_DNA"/>
</dbReference>
<dbReference type="InterPro" id="IPR017703">
    <property type="entry name" value="YgfZ/GCV_T_CS"/>
</dbReference>
<dbReference type="InterPro" id="IPR027266">
    <property type="entry name" value="TrmE/GcvT-like"/>
</dbReference>
<dbReference type="InterPro" id="IPR006222">
    <property type="entry name" value="GCVT_N"/>
</dbReference>
<gene>
    <name evidence="5" type="ORF">GWO12_03210</name>
</gene>
<dbReference type="NCBIfam" id="TIGR03317">
    <property type="entry name" value="ygfZ_signature"/>
    <property type="match status" value="1"/>
</dbReference>
<dbReference type="InterPro" id="IPR029043">
    <property type="entry name" value="GcvT/YgfZ_C"/>
</dbReference>
<dbReference type="PANTHER" id="PTHR22602">
    <property type="entry name" value="TRANSFERASE CAF17, MITOCHONDRIAL-RELATED"/>
    <property type="match status" value="1"/>
</dbReference>
<sequence length="343" mass="36698">MTDVLRDTLSGPSEPGDVEAQYRALIDACGLTLRRDRRFVRIRGDRRAEMLNGLVTNEVLGLADAGRHAMLLTAKGRVLTDMRVFPEADALLLEVPDAGLTNLLATFKRYLPPIYATFENVSESLAQIGLYGPQAAAAAVELTGGEPPAGTHGCREMDLDGGPALIVRERRLPVDGIELTVLSAGLGVLAERALAACEALGGRPAGLEALDVLRVEAGLPAYGRDMDERVLAQETGLEDAISHDKGCYLGQEVVARIHFRGHVNRTLRGLEFDDETADAGAALRDDDKQVGQVTSSVESPDLGPIGLGYVRREVEPGARLGWSAGDREGEATVRALPFRLGDL</sequence>
<dbReference type="Gene3D" id="3.30.1360.120">
    <property type="entry name" value="Probable tRNA modification gtpase trme, domain 1"/>
    <property type="match status" value="1"/>
</dbReference>
<dbReference type="SUPFAM" id="SSF101790">
    <property type="entry name" value="Aminomethyltransferase beta-barrel domain"/>
    <property type="match status" value="1"/>
</dbReference>
<organism evidence="5 6">
    <name type="scientific">Candidatus Kutchimonas denitrificans</name>
    <dbReference type="NCBI Taxonomy" id="3056748"/>
    <lineage>
        <taxon>Bacteria</taxon>
        <taxon>Pseudomonadati</taxon>
        <taxon>Gemmatimonadota</taxon>
        <taxon>Gemmatimonadia</taxon>
        <taxon>Candidatus Palauibacterales</taxon>
        <taxon>Candidatus Palauibacteraceae</taxon>
        <taxon>Candidatus Kutchimonas</taxon>
    </lineage>
</organism>
<comment type="caution">
    <text evidence="5">The sequence shown here is derived from an EMBL/GenBank/DDBJ whole genome shotgun (WGS) entry which is preliminary data.</text>
</comment>
<feature type="domain" description="Aminomethyltransferase C-terminal" evidence="4">
    <location>
        <begin position="265"/>
        <end position="338"/>
    </location>
</feature>
<dbReference type="InterPro" id="IPR013977">
    <property type="entry name" value="GcvT_C"/>
</dbReference>
<protein>
    <submittedName>
        <fullName evidence="5">Aminomethyl transferase family protein</fullName>
    </submittedName>
</protein>
<keyword evidence="5" id="KW-0808">Transferase</keyword>
<evidence type="ECO:0000313" key="5">
    <source>
        <dbReference type="EMBL" id="NIR74108.1"/>
    </source>
</evidence>
<dbReference type="GO" id="GO:0016226">
    <property type="term" value="P:iron-sulfur cluster assembly"/>
    <property type="evidence" value="ECO:0007669"/>
    <property type="project" value="TreeGrafter"/>
</dbReference>
<dbReference type="SUPFAM" id="SSF103025">
    <property type="entry name" value="Folate-binding domain"/>
    <property type="match status" value="1"/>
</dbReference>
<dbReference type="Pfam" id="PF08669">
    <property type="entry name" value="GCV_T_C"/>
    <property type="match status" value="1"/>
</dbReference>
<dbReference type="PANTHER" id="PTHR22602:SF0">
    <property type="entry name" value="TRANSFERASE CAF17, MITOCHONDRIAL-RELATED"/>
    <property type="match status" value="1"/>
</dbReference>
<dbReference type="Proteomes" id="UP000702544">
    <property type="component" value="Unassembled WGS sequence"/>
</dbReference>
<feature type="domain" description="GCVT N-terminal" evidence="3">
    <location>
        <begin position="23"/>
        <end position="245"/>
    </location>
</feature>
<proteinExistence type="predicted"/>
<evidence type="ECO:0000256" key="1">
    <source>
        <dbReference type="ARBA" id="ARBA00022946"/>
    </source>
</evidence>